<name>A0A7D4PXZ9_9MICO</name>
<proteinExistence type="predicted"/>
<evidence type="ECO:0000313" key="1">
    <source>
        <dbReference type="EMBL" id="QKJ24645.1"/>
    </source>
</evidence>
<keyword evidence="1" id="KW-0489">Methyltransferase</keyword>
<dbReference type="Proteomes" id="UP000501003">
    <property type="component" value="Chromosome"/>
</dbReference>
<accession>A0A7D4PXZ9</accession>
<dbReference type="RefSeq" id="WP_173492944.1">
    <property type="nucleotide sequence ID" value="NZ_CP054056.1"/>
</dbReference>
<reference evidence="1 2" key="1">
    <citation type="submission" date="2020-05" db="EMBL/GenBank/DDBJ databases">
        <title>Aquirufa sp. strain 15G-AUS-rot a new Aquirufa species.</title>
        <authorList>
            <person name="Pitt A."/>
            <person name="Hahn M.W."/>
        </authorList>
    </citation>
    <scope>NUCLEOTIDE SEQUENCE [LARGE SCALE GENOMIC DNA]</scope>
    <source>
        <strain evidence="1 2">15G-AUS-rot</strain>
    </source>
</reference>
<dbReference type="GO" id="GO:0008168">
    <property type="term" value="F:methyltransferase activity"/>
    <property type="evidence" value="ECO:0007669"/>
    <property type="project" value="UniProtKB-KW"/>
</dbReference>
<dbReference type="KEGG" id="aqg:HRU87_00060"/>
<sequence length="397" mass="45371">MANQNLGDAKRAKDDEFYTQFHDIEKEMNAYLEYDENVFKGKTILLPCDDPEWSNFTKYFAQNFERLGLKKLVSTSYAPKSKPQDLHLQPTLFEIESPQYDEDKSVQNGKIFTLTEDVNGDNRVNVDDLEWTYLDGTGDFRSAEIMALRDEADIVITNPPFSLFREFLAWIVEADKKFTIIGNMNAITYKEVFPLLMNNKVWLGASIHSGDREFQVPPASVTRSNSLRVDEQGNKFIRVPGVRWFTNIEHGRRHEPLPLMSEADNFKFSKHQDVKGIGYRKYDNYNAIEVPHTDAIPSDYAGVMGVPISFLHKYSPEQFEILGITKTWNDDSGLKTRNYSTQTQVSTDGKESQVGKLNDGAAIVVTETPSSTYYKVDGKSLIQVYARVLIRHRKAAK</sequence>
<dbReference type="REBASE" id="385906">
    <property type="entry name" value="M.Asp15GORF60P"/>
</dbReference>
<keyword evidence="1" id="KW-0808">Transferase</keyword>
<evidence type="ECO:0000313" key="2">
    <source>
        <dbReference type="Proteomes" id="UP000501003"/>
    </source>
</evidence>
<dbReference type="InterPro" id="IPR025247">
    <property type="entry name" value="EcoRI-like_methylase"/>
</dbReference>
<organism evidence="1 2">
    <name type="scientific">Aquiluna borgnonia</name>
    <dbReference type="NCBI Taxonomy" id="2499157"/>
    <lineage>
        <taxon>Bacteria</taxon>
        <taxon>Bacillati</taxon>
        <taxon>Actinomycetota</taxon>
        <taxon>Actinomycetes</taxon>
        <taxon>Micrococcales</taxon>
        <taxon>Microbacteriaceae</taxon>
        <taxon>Luna cluster</taxon>
        <taxon>Luna-1 subcluster</taxon>
        <taxon>Aquiluna</taxon>
    </lineage>
</organism>
<dbReference type="EMBL" id="CP054056">
    <property type="protein sequence ID" value="QKJ24645.1"/>
    <property type="molecule type" value="Genomic_DNA"/>
</dbReference>
<dbReference type="AlphaFoldDB" id="A0A7D4PXZ9"/>
<keyword evidence="2" id="KW-1185">Reference proteome</keyword>
<gene>
    <name evidence="1" type="ORF">HRU87_00060</name>
</gene>
<dbReference type="GO" id="GO:0032259">
    <property type="term" value="P:methylation"/>
    <property type="evidence" value="ECO:0007669"/>
    <property type="project" value="UniProtKB-KW"/>
</dbReference>
<dbReference type="Pfam" id="PF13651">
    <property type="entry name" value="EcoRI_methylase"/>
    <property type="match status" value="1"/>
</dbReference>
<protein>
    <submittedName>
        <fullName evidence="1">DNA methyltransferase</fullName>
    </submittedName>
</protein>